<dbReference type="GO" id="GO:0032259">
    <property type="term" value="P:methylation"/>
    <property type="evidence" value="ECO:0007669"/>
    <property type="project" value="UniProtKB-KW"/>
</dbReference>
<evidence type="ECO:0000256" key="1">
    <source>
        <dbReference type="SAM" id="MobiDB-lite"/>
    </source>
</evidence>
<evidence type="ECO:0000313" key="4">
    <source>
        <dbReference type="Proteomes" id="UP000038010"/>
    </source>
</evidence>
<dbReference type="GO" id="GO:0008168">
    <property type="term" value="F:methyltransferase activity"/>
    <property type="evidence" value="ECO:0007669"/>
    <property type="project" value="UniProtKB-KW"/>
</dbReference>
<dbReference type="InterPro" id="IPR052220">
    <property type="entry name" value="METTL25"/>
</dbReference>
<dbReference type="RefSeq" id="XP_017997931.1">
    <property type="nucleotide sequence ID" value="XM_018143153.1"/>
</dbReference>
<feature type="region of interest" description="Disordered" evidence="1">
    <location>
        <begin position="258"/>
        <end position="305"/>
    </location>
</feature>
<organism evidence="3 4">
    <name type="scientific">Cyphellophora attinorum</name>
    <dbReference type="NCBI Taxonomy" id="1664694"/>
    <lineage>
        <taxon>Eukaryota</taxon>
        <taxon>Fungi</taxon>
        <taxon>Dikarya</taxon>
        <taxon>Ascomycota</taxon>
        <taxon>Pezizomycotina</taxon>
        <taxon>Eurotiomycetes</taxon>
        <taxon>Chaetothyriomycetidae</taxon>
        <taxon>Chaetothyriales</taxon>
        <taxon>Cyphellophoraceae</taxon>
        <taxon>Cyphellophora</taxon>
    </lineage>
</organism>
<accession>A0A0N0NKF3</accession>
<feature type="compositionally biased region" description="Basic and acidic residues" evidence="1">
    <location>
        <begin position="284"/>
        <end position="305"/>
    </location>
</feature>
<dbReference type="AlphaFoldDB" id="A0A0N0NKF3"/>
<keyword evidence="3" id="KW-0489">Methyltransferase</keyword>
<dbReference type="Pfam" id="PF13679">
    <property type="entry name" value="Methyltransf_32"/>
    <property type="match status" value="1"/>
</dbReference>
<name>A0A0N0NKF3_9EURO</name>
<dbReference type="Proteomes" id="UP000038010">
    <property type="component" value="Unassembled WGS sequence"/>
</dbReference>
<dbReference type="PANTHER" id="PTHR12496:SF0">
    <property type="entry name" value="METHYLTRANSFERASE DOMAIN-CONTAINING PROTEIN"/>
    <property type="match status" value="1"/>
</dbReference>
<proteinExistence type="predicted"/>
<evidence type="ECO:0000313" key="3">
    <source>
        <dbReference type="EMBL" id="KPI37968.1"/>
    </source>
</evidence>
<evidence type="ECO:0000259" key="2">
    <source>
        <dbReference type="Pfam" id="PF13679"/>
    </source>
</evidence>
<dbReference type="GeneID" id="28735033"/>
<dbReference type="OrthoDB" id="10258156at2759"/>
<protein>
    <submittedName>
        <fullName evidence="3">Methyltransferase-like protein 25</fullName>
    </submittedName>
</protein>
<dbReference type="VEuPathDB" id="FungiDB:AB675_3126"/>
<keyword evidence="4" id="KW-1185">Reference proteome</keyword>
<dbReference type="EMBL" id="LFJN01000021">
    <property type="protein sequence ID" value="KPI37968.1"/>
    <property type="molecule type" value="Genomic_DNA"/>
</dbReference>
<feature type="compositionally biased region" description="Polar residues" evidence="1">
    <location>
        <begin position="118"/>
        <end position="136"/>
    </location>
</feature>
<keyword evidence="3" id="KW-0808">Transferase</keyword>
<dbReference type="PANTHER" id="PTHR12496">
    <property type="entry name" value="CGI-41 METHYLTRANSFERASE"/>
    <property type="match status" value="1"/>
</dbReference>
<reference evidence="3 4" key="1">
    <citation type="submission" date="2015-06" db="EMBL/GenBank/DDBJ databases">
        <title>Draft genome of the ant-associated black yeast Phialophora attae CBS 131958.</title>
        <authorList>
            <person name="Moreno L.F."/>
            <person name="Stielow B.J."/>
            <person name="de Hoog S."/>
            <person name="Vicente V.A."/>
            <person name="Weiss V.A."/>
            <person name="de Vries M."/>
            <person name="Cruz L.M."/>
            <person name="Souza E.M."/>
        </authorList>
    </citation>
    <scope>NUCLEOTIDE SEQUENCE [LARGE SCALE GENOMIC DNA]</scope>
    <source>
        <strain evidence="3 4">CBS 131958</strain>
    </source>
</reference>
<dbReference type="STRING" id="1664694.A0A0N0NKF3"/>
<feature type="domain" description="Methyltransferase" evidence="2">
    <location>
        <begin position="150"/>
        <end position="375"/>
    </location>
</feature>
<comment type="caution">
    <text evidence="3">The sequence shown here is derived from an EMBL/GenBank/DDBJ whole genome shotgun (WGS) entry which is preliminary data.</text>
</comment>
<feature type="compositionally biased region" description="Basic and acidic residues" evidence="1">
    <location>
        <begin position="424"/>
        <end position="441"/>
    </location>
</feature>
<dbReference type="InterPro" id="IPR025714">
    <property type="entry name" value="Methyltranfer_dom"/>
</dbReference>
<feature type="region of interest" description="Disordered" evidence="1">
    <location>
        <begin position="420"/>
        <end position="441"/>
    </location>
</feature>
<sequence length="643" mass="71992">MDLPLHPQWTSTNDYVESLLGFVTASALFQNLCGGVHVLDFLTREPDIYASVLPQEWREWFEEIDVHDLLQILLRTEIGDQQDDGELRGVEGQLLTAIPESLREYIFRVRIHTLQREFSSGRNQNTSPEGSSSSNHLPMPRHVSVGMKPKKMHEVSNFASFVASLSRSLEKPIPTQAGSRSGTADLKVVDFGSGQNYLGRTLASPPYNRHVIAIERKHHNVDGARGLDIQAKLVKKEKIMRNKKEYKRQLAEMASGMKSNGILTPPPSDLEVDSKPPRLSTGSEHVEPHDNIANHKDSESDPERGSMTHIEHDISSGEIESVVYSDLLNEAQRDPLMTVSLHSCGNLTHHALRSILNPSVRCVAAIGCCYNLMTERLGPATYKHPELHRSLHPRLVATSTAYDPQGFPMSRRLEEYTWTSTADAKSEDTTHSDEGSLSPREGRGIRMNITARMMAVQAPGNWGREDSEMFFTRHFYRALLQKILLDCGVVKQGRATVEVEERPGADEANTPLIVGSLRKAAFDNFEAYVKAALGKLIANEEADAQIAGKSIIKAKTAHLTSEMIQHYEREYAHRRKHLAVMWSLMAFSAGVVESLIVLDRWLWLKEQSCVERAWVRTVFDYGMSPRNLCVVGMKRKDVGGGEG</sequence>
<gene>
    <name evidence="3" type="ORF">AB675_3126</name>
</gene>
<feature type="region of interest" description="Disordered" evidence="1">
    <location>
        <begin position="118"/>
        <end position="141"/>
    </location>
</feature>